<organism evidence="1 2">
    <name type="scientific">Solanum commersonii</name>
    <name type="common">Commerson's wild potato</name>
    <name type="synonym">Commerson's nightshade</name>
    <dbReference type="NCBI Taxonomy" id="4109"/>
    <lineage>
        <taxon>Eukaryota</taxon>
        <taxon>Viridiplantae</taxon>
        <taxon>Streptophyta</taxon>
        <taxon>Embryophyta</taxon>
        <taxon>Tracheophyta</taxon>
        <taxon>Spermatophyta</taxon>
        <taxon>Magnoliopsida</taxon>
        <taxon>eudicotyledons</taxon>
        <taxon>Gunneridae</taxon>
        <taxon>Pentapetalae</taxon>
        <taxon>asterids</taxon>
        <taxon>lamiids</taxon>
        <taxon>Solanales</taxon>
        <taxon>Solanaceae</taxon>
        <taxon>Solanoideae</taxon>
        <taxon>Solaneae</taxon>
        <taxon>Solanum</taxon>
    </lineage>
</organism>
<accession>A0A9J6B8D3</accession>
<gene>
    <name evidence="1" type="ORF">H5410_004567</name>
</gene>
<proteinExistence type="predicted"/>
<name>A0A9J6B8D3_SOLCO</name>
<keyword evidence="2" id="KW-1185">Reference proteome</keyword>
<comment type="caution">
    <text evidence="1">The sequence shown here is derived from an EMBL/GenBank/DDBJ whole genome shotgun (WGS) entry which is preliminary data.</text>
</comment>
<dbReference type="AlphaFoldDB" id="A0A9J6B8D3"/>
<reference evidence="1 2" key="1">
    <citation type="submission" date="2020-09" db="EMBL/GenBank/DDBJ databases">
        <title>De no assembly of potato wild relative species, Solanum commersonii.</title>
        <authorList>
            <person name="Cho K."/>
        </authorList>
    </citation>
    <scope>NUCLEOTIDE SEQUENCE [LARGE SCALE GENOMIC DNA]</scope>
    <source>
        <strain evidence="1">LZ3.2</strain>
        <tissue evidence="1">Leaf</tissue>
    </source>
</reference>
<sequence length="80" mass="9254">MENIKFVLAKTVGNLRDVNYWPIFCYIVEKFRPYKRLNYLHETGKPGIGGNVKDSQGDLIMAFSISVNCNNIIVTWLSLW</sequence>
<protein>
    <submittedName>
        <fullName evidence="1">Uncharacterized protein</fullName>
    </submittedName>
</protein>
<dbReference type="Proteomes" id="UP000824120">
    <property type="component" value="Chromosome 1"/>
</dbReference>
<evidence type="ECO:0000313" key="2">
    <source>
        <dbReference type="Proteomes" id="UP000824120"/>
    </source>
</evidence>
<dbReference type="EMBL" id="JACXVP010000001">
    <property type="protein sequence ID" value="KAG5632850.1"/>
    <property type="molecule type" value="Genomic_DNA"/>
</dbReference>
<evidence type="ECO:0000313" key="1">
    <source>
        <dbReference type="EMBL" id="KAG5632850.1"/>
    </source>
</evidence>